<dbReference type="KEGG" id="spph:KFK14_11210"/>
<sequence length="432" mass="47831">MTMTLTTAKDALESALAAIDASDHPVIVRNIIEALASLMAQEPSYDERLDYERRILAIECLAVRLKRLVRQPDEPGSYVGDTFYPVGGTEASHRWNGDAWEWLPDFDDVTEPPAAQEPSGDVAGEALQVACADIADDYMTSENHHPGYVLIPTAKFEAIKNAVEGQINADAPLRRLVERGLEILPEHYANWRHDAARALQVQPAEPFGYFYRSKDGMIGDFLADEYSKLADRYRAEGYEEIPLYASPPQPEREVEALEAYRAAILWVGADSWDGCSDCIEMLRRARSIDDFNWTPDDHAAALKRLNERCGRNALATTTHTGEEAEGLKEAEYFIRKGGYYYRPNAQGYTSNKAEAGRYTLEEAISYSHPNGPDGPRDEISYELATKDALSTLQPSAGALLEALTKIKSYCEAGGRDTSFISETARTALGGGE</sequence>
<gene>
    <name evidence="1" type="ORF">KFK14_11210</name>
</gene>
<dbReference type="RefSeq" id="WP_212610847.1">
    <property type="nucleotide sequence ID" value="NZ_CP073910.1"/>
</dbReference>
<name>A0A975KCU8_9SPHN</name>
<dbReference type="EMBL" id="CP073910">
    <property type="protein sequence ID" value="QUT07897.1"/>
    <property type="molecule type" value="Genomic_DNA"/>
</dbReference>
<proteinExistence type="predicted"/>
<reference evidence="1" key="1">
    <citation type="submission" date="2021-04" db="EMBL/GenBank/DDBJ databases">
        <title>Isolation of p-tert-butylphenol degrading bacteria Sphingobium phenoxybenzoativorans Tas13 from active sludge.</title>
        <authorList>
            <person name="Li Y."/>
        </authorList>
    </citation>
    <scope>NUCLEOTIDE SEQUENCE</scope>
    <source>
        <strain evidence="1">Tas13</strain>
    </source>
</reference>
<organism evidence="1 2">
    <name type="scientific">Sphingobium phenoxybenzoativorans</name>
    <dbReference type="NCBI Taxonomy" id="1592790"/>
    <lineage>
        <taxon>Bacteria</taxon>
        <taxon>Pseudomonadati</taxon>
        <taxon>Pseudomonadota</taxon>
        <taxon>Alphaproteobacteria</taxon>
        <taxon>Sphingomonadales</taxon>
        <taxon>Sphingomonadaceae</taxon>
        <taxon>Sphingobium</taxon>
    </lineage>
</organism>
<keyword evidence="2" id="KW-1185">Reference proteome</keyword>
<dbReference type="AlphaFoldDB" id="A0A975KCU8"/>
<evidence type="ECO:0000313" key="2">
    <source>
        <dbReference type="Proteomes" id="UP000681425"/>
    </source>
</evidence>
<dbReference type="Proteomes" id="UP000681425">
    <property type="component" value="Chromosome"/>
</dbReference>
<accession>A0A975KCU8</accession>
<protein>
    <submittedName>
        <fullName evidence="1">Uncharacterized protein</fullName>
    </submittedName>
</protein>
<evidence type="ECO:0000313" key="1">
    <source>
        <dbReference type="EMBL" id="QUT07897.1"/>
    </source>
</evidence>